<dbReference type="Pfam" id="PF00440">
    <property type="entry name" value="TetR_N"/>
    <property type="match status" value="1"/>
</dbReference>
<evidence type="ECO:0000313" key="4">
    <source>
        <dbReference type="EMBL" id="POM27480.1"/>
    </source>
</evidence>
<dbReference type="PROSITE" id="PS50977">
    <property type="entry name" value="HTH_TETR_2"/>
    <property type="match status" value="1"/>
</dbReference>
<dbReference type="InterPro" id="IPR036271">
    <property type="entry name" value="Tet_transcr_reg_TetR-rel_C_sf"/>
</dbReference>
<evidence type="ECO:0000313" key="5">
    <source>
        <dbReference type="Proteomes" id="UP000242367"/>
    </source>
</evidence>
<dbReference type="SUPFAM" id="SSF46689">
    <property type="entry name" value="Homeodomain-like"/>
    <property type="match status" value="1"/>
</dbReference>
<dbReference type="PRINTS" id="PR00455">
    <property type="entry name" value="HTHTETR"/>
</dbReference>
<protein>
    <submittedName>
        <fullName evidence="4">HTH-type transcriptional regulator YjdC</fullName>
    </submittedName>
</protein>
<dbReference type="InterPro" id="IPR009057">
    <property type="entry name" value="Homeodomain-like_sf"/>
</dbReference>
<organism evidence="4 5">
    <name type="scientific">Actinomadura rubteroloni</name>
    <dbReference type="NCBI Taxonomy" id="1926885"/>
    <lineage>
        <taxon>Bacteria</taxon>
        <taxon>Bacillati</taxon>
        <taxon>Actinomycetota</taxon>
        <taxon>Actinomycetes</taxon>
        <taxon>Streptosporangiales</taxon>
        <taxon>Thermomonosporaceae</taxon>
        <taxon>Actinomadura</taxon>
    </lineage>
</organism>
<dbReference type="PANTHER" id="PTHR30055">
    <property type="entry name" value="HTH-TYPE TRANSCRIPTIONAL REGULATOR RUTR"/>
    <property type="match status" value="1"/>
</dbReference>
<keyword evidence="5" id="KW-1185">Reference proteome</keyword>
<gene>
    <name evidence="4" type="primary">yjdC</name>
    <name evidence="4" type="ORF">BTM25_18950</name>
</gene>
<dbReference type="EMBL" id="MTBP01000001">
    <property type="protein sequence ID" value="POM27480.1"/>
    <property type="molecule type" value="Genomic_DNA"/>
</dbReference>
<dbReference type="Gene3D" id="1.10.357.10">
    <property type="entry name" value="Tetracycline Repressor, domain 2"/>
    <property type="match status" value="1"/>
</dbReference>
<comment type="caution">
    <text evidence="4">The sequence shown here is derived from an EMBL/GenBank/DDBJ whole genome shotgun (WGS) entry which is preliminary data.</text>
</comment>
<dbReference type="GO" id="GO:0000976">
    <property type="term" value="F:transcription cis-regulatory region binding"/>
    <property type="evidence" value="ECO:0007669"/>
    <property type="project" value="TreeGrafter"/>
</dbReference>
<name>A0A2P4UR10_9ACTN</name>
<proteinExistence type="predicted"/>
<dbReference type="AlphaFoldDB" id="A0A2P4UR10"/>
<dbReference type="InterPro" id="IPR001647">
    <property type="entry name" value="HTH_TetR"/>
</dbReference>
<feature type="DNA-binding region" description="H-T-H motif" evidence="2">
    <location>
        <begin position="33"/>
        <end position="52"/>
    </location>
</feature>
<evidence type="ECO:0000259" key="3">
    <source>
        <dbReference type="PROSITE" id="PS50977"/>
    </source>
</evidence>
<evidence type="ECO:0000256" key="1">
    <source>
        <dbReference type="ARBA" id="ARBA00023125"/>
    </source>
</evidence>
<evidence type="ECO:0000256" key="2">
    <source>
        <dbReference type="PROSITE-ProRule" id="PRU00335"/>
    </source>
</evidence>
<dbReference type="Proteomes" id="UP000242367">
    <property type="component" value="Unassembled WGS sequence"/>
</dbReference>
<feature type="domain" description="HTH tetR-type" evidence="3">
    <location>
        <begin position="11"/>
        <end position="70"/>
    </location>
</feature>
<keyword evidence="1 2" id="KW-0238">DNA-binding</keyword>
<dbReference type="GO" id="GO:0003700">
    <property type="term" value="F:DNA-binding transcription factor activity"/>
    <property type="evidence" value="ECO:0007669"/>
    <property type="project" value="TreeGrafter"/>
</dbReference>
<sequence>MPRIVIVTTRPGPRDRLLQAARDLTYTQGVHVGVDAILKQADVARRSLYQHFGGKDGLIVEVLRSTDPVARYRATMDAAGEEPRARVLAVFDELDRVTTSPDFHGCRFTAAELALADPGHPAHQEIRTAKWRLYELFAGELTRHGHPDPDTGANQLVVLVDGVLAQGVTRPEAHPALAARALAEMILDQDGRP</sequence>
<dbReference type="InterPro" id="IPR041583">
    <property type="entry name" value="TetR_C_31"/>
</dbReference>
<accession>A0A2P4UR10</accession>
<dbReference type="PANTHER" id="PTHR30055:SF200">
    <property type="entry name" value="HTH-TYPE TRANSCRIPTIONAL REPRESSOR BDCR"/>
    <property type="match status" value="1"/>
</dbReference>
<dbReference type="Pfam" id="PF17940">
    <property type="entry name" value="TetR_C_31"/>
    <property type="match status" value="1"/>
</dbReference>
<dbReference type="InterPro" id="IPR050109">
    <property type="entry name" value="HTH-type_TetR-like_transc_reg"/>
</dbReference>
<dbReference type="SUPFAM" id="SSF48498">
    <property type="entry name" value="Tetracyclin repressor-like, C-terminal domain"/>
    <property type="match status" value="1"/>
</dbReference>
<reference evidence="4 5" key="1">
    <citation type="journal article" date="2017" name="Chemistry">
        <title>Isolation, Biosynthesis and Chemical Modifications of Rubterolones A-F: Rare Tropolone Alkaloids from Actinomadura sp. 5-2.</title>
        <authorList>
            <person name="Guo H."/>
            <person name="Benndorf R."/>
            <person name="Leichnitz D."/>
            <person name="Klassen J.L."/>
            <person name="Vollmers J."/>
            <person name="Gorls H."/>
            <person name="Steinacker M."/>
            <person name="Weigel C."/>
            <person name="Dahse H.M."/>
            <person name="Kaster A.K."/>
            <person name="de Beer Z.W."/>
            <person name="Poulsen M."/>
            <person name="Beemelmanns C."/>
        </authorList>
    </citation>
    <scope>NUCLEOTIDE SEQUENCE [LARGE SCALE GENOMIC DNA]</scope>
    <source>
        <strain evidence="4 5">5-2</strain>
    </source>
</reference>